<organism evidence="2 3">
    <name type="scientific">Herminiimonas contaminans</name>
    <dbReference type="NCBI Taxonomy" id="1111140"/>
    <lineage>
        <taxon>Bacteria</taxon>
        <taxon>Pseudomonadati</taxon>
        <taxon>Pseudomonadota</taxon>
        <taxon>Betaproteobacteria</taxon>
        <taxon>Burkholderiales</taxon>
        <taxon>Oxalobacteraceae</taxon>
        <taxon>Herminiimonas</taxon>
    </lineage>
</organism>
<sequence length="275" mass="30781">MKFPSILTHMRARPAIGLGLSLLIHALILLFALDQAKVRVAESGESPTAPLEVSLITQAPAPKPAPKAETPPEPEQKKIEKSNPAPRQQKSASRKKTEPIRQADKGTPPPVAPKTTSKEALPPDMSDMLAAARERRRAAGIIEPDAKPVEDDNAIARANIAEMVQRQSRGRNESGGVFQITFKGVRTAEFLFRGWDLRRKTNSRQLIQVDAGPGGDIETAIVRRMIDLIRLYEKEDFNWNSPRLGRVVVLSARLRDSTELEEFLKRDFFEEQRRR</sequence>
<evidence type="ECO:0008006" key="4">
    <source>
        <dbReference type="Google" id="ProtNLM"/>
    </source>
</evidence>
<feature type="compositionally biased region" description="Pro residues" evidence="1">
    <location>
        <begin position="61"/>
        <end position="73"/>
    </location>
</feature>
<accession>A0ABS0ET50</accession>
<dbReference type="RefSeq" id="WP_195875546.1">
    <property type="nucleotide sequence ID" value="NZ_JADOEL010000006.1"/>
</dbReference>
<keyword evidence="3" id="KW-1185">Reference proteome</keyword>
<reference evidence="2 3" key="1">
    <citation type="submission" date="2020-11" db="EMBL/GenBank/DDBJ databases">
        <title>WGS of Herminiimonas contaminans strain Marseille-Q4544 isolated from planarians Schmidtea mediterranea.</title>
        <authorList>
            <person name="Kangale L."/>
        </authorList>
    </citation>
    <scope>NUCLEOTIDE SEQUENCE [LARGE SCALE GENOMIC DNA]</scope>
    <source>
        <strain evidence="2 3">Marseille-Q4544</strain>
    </source>
</reference>
<dbReference type="Proteomes" id="UP000657372">
    <property type="component" value="Unassembled WGS sequence"/>
</dbReference>
<dbReference type="EMBL" id="JADOEL010000006">
    <property type="protein sequence ID" value="MBF8178028.1"/>
    <property type="molecule type" value="Genomic_DNA"/>
</dbReference>
<evidence type="ECO:0000313" key="2">
    <source>
        <dbReference type="EMBL" id="MBF8178028.1"/>
    </source>
</evidence>
<evidence type="ECO:0000256" key="1">
    <source>
        <dbReference type="SAM" id="MobiDB-lite"/>
    </source>
</evidence>
<comment type="caution">
    <text evidence="2">The sequence shown here is derived from an EMBL/GenBank/DDBJ whole genome shotgun (WGS) entry which is preliminary data.</text>
</comment>
<proteinExistence type="predicted"/>
<feature type="region of interest" description="Disordered" evidence="1">
    <location>
        <begin position="60"/>
        <end position="124"/>
    </location>
</feature>
<gene>
    <name evidence="2" type="ORF">IXC47_10075</name>
</gene>
<protein>
    <recommendedName>
        <fullName evidence="4">Protein TonB</fullName>
    </recommendedName>
</protein>
<feature type="compositionally biased region" description="Basic and acidic residues" evidence="1">
    <location>
        <begin position="95"/>
        <end position="104"/>
    </location>
</feature>
<evidence type="ECO:0000313" key="3">
    <source>
        <dbReference type="Proteomes" id="UP000657372"/>
    </source>
</evidence>
<name>A0ABS0ET50_9BURK</name>